<evidence type="ECO:0000313" key="2">
    <source>
        <dbReference type="EMBL" id="KAJ8302956.1"/>
    </source>
</evidence>
<sequence>MSYLPAVFDSQNPKYDAGKFDLVTNIPNINKKPLQHRQPSSSSSIKSGRNPYPFMPGRIPANAYGPQRPDTDYSPRGQLSPHMSPRRDEYSDPYMSRGPPEPQINTYVSPRESEQQRYGNVSPGGRPMNNTYDRSPRLNMYDRPSHPSPRPDMVDQRGMPQWQRDSRYNQYRPTQKDYGQYAEMQMQEKSLRDMYLNEPMFGFQD</sequence>
<name>A0ABQ9EEU5_TEGGR</name>
<feature type="compositionally biased region" description="Polar residues" evidence="1">
    <location>
        <begin position="37"/>
        <end position="47"/>
    </location>
</feature>
<evidence type="ECO:0000256" key="1">
    <source>
        <dbReference type="SAM" id="MobiDB-lite"/>
    </source>
</evidence>
<organism evidence="2 3">
    <name type="scientific">Tegillarca granosa</name>
    <name type="common">Malaysian cockle</name>
    <name type="synonym">Anadara granosa</name>
    <dbReference type="NCBI Taxonomy" id="220873"/>
    <lineage>
        <taxon>Eukaryota</taxon>
        <taxon>Metazoa</taxon>
        <taxon>Spiralia</taxon>
        <taxon>Lophotrochozoa</taxon>
        <taxon>Mollusca</taxon>
        <taxon>Bivalvia</taxon>
        <taxon>Autobranchia</taxon>
        <taxon>Pteriomorphia</taxon>
        <taxon>Arcoida</taxon>
        <taxon>Arcoidea</taxon>
        <taxon>Arcidae</taxon>
        <taxon>Tegillarca</taxon>
    </lineage>
</organism>
<feature type="region of interest" description="Disordered" evidence="1">
    <location>
        <begin position="28"/>
        <end position="178"/>
    </location>
</feature>
<reference evidence="2 3" key="1">
    <citation type="submission" date="2022-12" db="EMBL/GenBank/DDBJ databases">
        <title>Chromosome-level genome of Tegillarca granosa.</title>
        <authorList>
            <person name="Kim J."/>
        </authorList>
    </citation>
    <scope>NUCLEOTIDE SEQUENCE [LARGE SCALE GENOMIC DNA]</scope>
    <source>
        <strain evidence="2">Teg-2019</strain>
        <tissue evidence="2">Adductor muscle</tissue>
    </source>
</reference>
<keyword evidence="3" id="KW-1185">Reference proteome</keyword>
<accession>A0ABQ9EEU5</accession>
<dbReference type="Proteomes" id="UP001217089">
    <property type="component" value="Unassembled WGS sequence"/>
</dbReference>
<protein>
    <submittedName>
        <fullName evidence="2">Uncharacterized protein</fullName>
    </submittedName>
</protein>
<evidence type="ECO:0000313" key="3">
    <source>
        <dbReference type="Proteomes" id="UP001217089"/>
    </source>
</evidence>
<proteinExistence type="predicted"/>
<gene>
    <name evidence="2" type="ORF">KUTeg_019352</name>
</gene>
<dbReference type="EMBL" id="JARBDR010000917">
    <property type="protein sequence ID" value="KAJ8302956.1"/>
    <property type="molecule type" value="Genomic_DNA"/>
</dbReference>
<comment type="caution">
    <text evidence="2">The sequence shown here is derived from an EMBL/GenBank/DDBJ whole genome shotgun (WGS) entry which is preliminary data.</text>
</comment>